<evidence type="ECO:0000256" key="3">
    <source>
        <dbReference type="ARBA" id="ARBA00022989"/>
    </source>
</evidence>
<feature type="transmembrane region" description="Helical" evidence="5">
    <location>
        <begin position="395"/>
        <end position="417"/>
    </location>
</feature>
<keyword evidence="2 5" id="KW-0812">Transmembrane</keyword>
<feature type="transmembrane region" description="Helical" evidence="5">
    <location>
        <begin position="53"/>
        <end position="75"/>
    </location>
</feature>
<feature type="transmembrane region" description="Helical" evidence="5">
    <location>
        <begin position="303"/>
        <end position="324"/>
    </location>
</feature>
<feature type="transmembrane region" description="Helical" evidence="5">
    <location>
        <begin position="368"/>
        <end position="389"/>
    </location>
</feature>
<dbReference type="HOGENOM" id="CLU_023132_3_2_1"/>
<evidence type="ECO:0000256" key="1">
    <source>
        <dbReference type="ARBA" id="ARBA00004141"/>
    </source>
</evidence>
<dbReference type="InterPro" id="IPR049680">
    <property type="entry name" value="FLVCR1-2_SLC49-like"/>
</dbReference>
<evidence type="ECO:0008006" key="8">
    <source>
        <dbReference type="Google" id="ProtNLM"/>
    </source>
</evidence>
<dbReference type="OrthoDB" id="422206at2759"/>
<dbReference type="GO" id="GO:0016020">
    <property type="term" value="C:membrane"/>
    <property type="evidence" value="ECO:0000318"/>
    <property type="project" value="GO_Central"/>
</dbReference>
<comment type="subcellular location">
    <subcellularLocation>
        <location evidence="1">Membrane</location>
        <topology evidence="1">Multi-pass membrane protein</topology>
    </subcellularLocation>
</comment>
<gene>
    <name evidence="6" type="ORF">BATDEDRAFT_88132</name>
</gene>
<dbReference type="InterPro" id="IPR011701">
    <property type="entry name" value="MFS"/>
</dbReference>
<dbReference type="Gene3D" id="1.20.1250.20">
    <property type="entry name" value="MFS general substrate transporter like domains"/>
    <property type="match status" value="2"/>
</dbReference>
<keyword evidence="3 5" id="KW-1133">Transmembrane helix</keyword>
<evidence type="ECO:0000256" key="4">
    <source>
        <dbReference type="ARBA" id="ARBA00023136"/>
    </source>
</evidence>
<organism evidence="6 7">
    <name type="scientific">Batrachochytrium dendrobatidis (strain JAM81 / FGSC 10211)</name>
    <name type="common">Frog chytrid fungus</name>
    <dbReference type="NCBI Taxonomy" id="684364"/>
    <lineage>
        <taxon>Eukaryota</taxon>
        <taxon>Fungi</taxon>
        <taxon>Fungi incertae sedis</taxon>
        <taxon>Chytridiomycota</taxon>
        <taxon>Chytridiomycota incertae sedis</taxon>
        <taxon>Chytridiomycetes</taxon>
        <taxon>Rhizophydiales</taxon>
        <taxon>Rhizophydiales incertae sedis</taxon>
        <taxon>Batrachochytrium</taxon>
    </lineage>
</organism>
<dbReference type="EMBL" id="GL882883">
    <property type="protein sequence ID" value="EGF81066.1"/>
    <property type="molecule type" value="Genomic_DNA"/>
</dbReference>
<evidence type="ECO:0000313" key="7">
    <source>
        <dbReference type="Proteomes" id="UP000007241"/>
    </source>
</evidence>
<feature type="transmembrane region" description="Helical" evidence="5">
    <location>
        <begin position="186"/>
        <end position="208"/>
    </location>
</feature>
<feature type="transmembrane region" description="Helical" evidence="5">
    <location>
        <begin position="236"/>
        <end position="257"/>
    </location>
</feature>
<feature type="transmembrane region" description="Helical" evidence="5">
    <location>
        <begin position="330"/>
        <end position="356"/>
    </location>
</feature>
<name>F4P270_BATDJ</name>
<dbReference type="PANTHER" id="PTHR10924">
    <property type="entry name" value="MAJOR FACILITATOR SUPERFAMILY PROTEIN-RELATED"/>
    <property type="match status" value="1"/>
</dbReference>
<dbReference type="OMA" id="STICWTG"/>
<dbReference type="AlphaFoldDB" id="F4P270"/>
<dbReference type="InParanoid" id="F4P270"/>
<dbReference type="Pfam" id="PF07690">
    <property type="entry name" value="MFS_1"/>
    <property type="match status" value="1"/>
</dbReference>
<evidence type="ECO:0000256" key="2">
    <source>
        <dbReference type="ARBA" id="ARBA00022692"/>
    </source>
</evidence>
<protein>
    <recommendedName>
        <fullName evidence="8">Major facilitator superfamily (MFS) profile domain-containing protein</fullName>
    </recommendedName>
</protein>
<sequence>MTTEVELLNEPKKQEFQLYSRRFLVAFSVFLGNLSNSALWTTYSAVTPSASEYYGASSFMINILALVFLILYIPLSPVASWCLDVKGLRISIILGCWLTAVGAGVRWAGCYLESPTSRYAITLLGQCLASIAQPFLLDAPSVVTAYWFGEKERTTTNTVISLGQPIGSAILLLVGPSIIGTNPANFATLNLVVFILAGVCALPSLWILDRPPTAPTFSAQVTHVPFKQGVFQLFKIKAYVILWIVFGTFLGIFNTFVTLISDYVVPFGYTQDQAGNLGVIAIGVGLVNAGIIGVVLDRTHGHAIAVKICCLIVTLGTIVFLLGMKSSNQYSVLAIASAMFGMGGFPLIPVVLEAAVEVTFPISPGTSAGFLMWGGQIFGIILLLISNAVRGSDGNLYYGMVLMITCSAACLVVSFFFQSDNRRNRADQTSFFAEQTTLSDVSIRVSPE</sequence>
<feature type="transmembrane region" description="Helical" evidence="5">
    <location>
        <begin position="159"/>
        <end position="180"/>
    </location>
</feature>
<keyword evidence="4 5" id="KW-0472">Membrane</keyword>
<dbReference type="InterPro" id="IPR036259">
    <property type="entry name" value="MFS_trans_sf"/>
</dbReference>
<evidence type="ECO:0000256" key="5">
    <source>
        <dbReference type="SAM" id="Phobius"/>
    </source>
</evidence>
<dbReference type="Proteomes" id="UP000007241">
    <property type="component" value="Unassembled WGS sequence"/>
</dbReference>
<keyword evidence="7" id="KW-1185">Reference proteome</keyword>
<feature type="transmembrane region" description="Helical" evidence="5">
    <location>
        <begin position="87"/>
        <end position="107"/>
    </location>
</feature>
<evidence type="ECO:0000313" key="6">
    <source>
        <dbReference type="EMBL" id="EGF81066.1"/>
    </source>
</evidence>
<dbReference type="RefSeq" id="XP_006678805.1">
    <property type="nucleotide sequence ID" value="XM_006678742.1"/>
</dbReference>
<dbReference type="GO" id="GO:0022857">
    <property type="term" value="F:transmembrane transporter activity"/>
    <property type="evidence" value="ECO:0007669"/>
    <property type="project" value="InterPro"/>
</dbReference>
<proteinExistence type="predicted"/>
<feature type="transmembrane region" description="Helical" evidence="5">
    <location>
        <begin position="277"/>
        <end position="296"/>
    </location>
</feature>
<accession>F4P270</accession>
<dbReference type="SUPFAM" id="SSF103473">
    <property type="entry name" value="MFS general substrate transporter"/>
    <property type="match status" value="1"/>
</dbReference>
<feature type="transmembrane region" description="Helical" evidence="5">
    <location>
        <begin position="23"/>
        <end position="41"/>
    </location>
</feature>
<dbReference type="PANTHER" id="PTHR10924:SF6">
    <property type="entry name" value="SOLUTE CARRIER FAMILY 49 MEMBER A3"/>
    <property type="match status" value="1"/>
</dbReference>
<dbReference type="GeneID" id="18243035"/>
<reference evidence="6 7" key="1">
    <citation type="submission" date="2009-12" db="EMBL/GenBank/DDBJ databases">
        <title>The draft genome of Batrachochytrium dendrobatidis.</title>
        <authorList>
            <consortium name="US DOE Joint Genome Institute (JGI-PGF)"/>
            <person name="Kuo A."/>
            <person name="Salamov A."/>
            <person name="Schmutz J."/>
            <person name="Lucas S."/>
            <person name="Pitluck S."/>
            <person name="Rosenblum E."/>
            <person name="Stajich J."/>
            <person name="Eisen M."/>
            <person name="Grigoriev I.V."/>
        </authorList>
    </citation>
    <scope>NUCLEOTIDE SEQUENCE [LARGE SCALE GENOMIC DNA]</scope>
    <source>
        <strain evidence="7">JAM81 / FGSC 10211</strain>
    </source>
</reference>